<evidence type="ECO:0008006" key="8">
    <source>
        <dbReference type="Google" id="ProtNLM"/>
    </source>
</evidence>
<accession>A0ABR3DFW0</accession>
<keyword evidence="2" id="KW-0175">Coiled coil</keyword>
<sequence length="589" mass="66246">MSCIIDADWLPDDFPWGEFTSLSKDDLKKQCAKRYLPVSGTKPVLRQRLLDYQRTHTTEVRPCPLRLEFLCPSETEYGRSAKPTRAIVLVEDLSTFRACLKMRFTFASHQVTHLDGDIETFAQVQVDITNKPSCSCRRHFLHDLPCYHVEYLLRKFFNCPEPLLWQEAYLTSELEYIYQKSHAALSRVKPDRYRQGKRCVICFDVHKTHEKNVPCNLCGMPTHPFCLKALRKKRKFDPAQASQCILCLDRTALAVEKYFRRSQVSPAVAGPGPALVPNAPASNKALAGPDRSVTGNTQSEAVSPDSIERTTTLQEPHSAAQQRFTSTPLPGVPALIWQEMHQQTREQQEQQQQQQEKSEQRQRQDQQKQKQQKQQQQTQVKVRAIRPIITEVRVSELPDPARVEVGSRAATTQTPIAKKLVFEDLWASPPAAAAAGGSGAHSPIRSSPPPISTATQADESAVNPPGNSRGRSTDAPEESADVANDEANNTDVPGSALIGANTIITATLGDTNNNNSNKTDRKAAMLARNLKRLEAKLEQLDRDADYYYTKAERKDQKMERVEKKIQKIKQKAEKRALARRREGVEEGTE</sequence>
<protein>
    <recommendedName>
        <fullName evidence="8">SAP domain-containing protein</fullName>
    </recommendedName>
</protein>
<proteinExistence type="predicted"/>
<evidence type="ECO:0000259" key="4">
    <source>
        <dbReference type="PROSITE" id="PS50800"/>
    </source>
</evidence>
<keyword evidence="1" id="KW-0479">Metal-binding</keyword>
<feature type="compositionally biased region" description="Basic and acidic residues" evidence="3">
    <location>
        <begin position="356"/>
        <end position="368"/>
    </location>
</feature>
<evidence type="ECO:0000313" key="7">
    <source>
        <dbReference type="Proteomes" id="UP001451303"/>
    </source>
</evidence>
<dbReference type="SUPFAM" id="SSF68906">
    <property type="entry name" value="SAP domain"/>
    <property type="match status" value="1"/>
</dbReference>
<name>A0ABR3DFW0_NEUIN</name>
<feature type="compositionally biased region" description="Low complexity" evidence="3">
    <location>
        <begin position="431"/>
        <end position="445"/>
    </location>
</feature>
<dbReference type="InterPro" id="IPR003034">
    <property type="entry name" value="SAP_dom"/>
</dbReference>
<evidence type="ECO:0000256" key="2">
    <source>
        <dbReference type="SAM" id="Coils"/>
    </source>
</evidence>
<feature type="compositionally biased region" description="Polar residues" evidence="3">
    <location>
        <begin position="309"/>
        <end position="328"/>
    </location>
</feature>
<dbReference type="InterPro" id="IPR039903">
    <property type="entry name" value="Zswim2"/>
</dbReference>
<feature type="domain" description="SAP" evidence="4">
    <location>
        <begin position="19"/>
        <end position="53"/>
    </location>
</feature>
<keyword evidence="1" id="KW-0862">Zinc</keyword>
<feature type="region of interest" description="Disordered" evidence="3">
    <location>
        <begin position="266"/>
        <end position="329"/>
    </location>
</feature>
<dbReference type="PANTHER" id="PTHR21540">
    <property type="entry name" value="RING FINGER AND SWIM DOMAIN-CONTAINING PROTEIN 2"/>
    <property type="match status" value="1"/>
</dbReference>
<dbReference type="InterPro" id="IPR007527">
    <property type="entry name" value="Znf_SWIM"/>
</dbReference>
<dbReference type="Gene3D" id="1.10.720.30">
    <property type="entry name" value="SAP domain"/>
    <property type="match status" value="1"/>
</dbReference>
<feature type="region of interest" description="Disordered" evidence="3">
    <location>
        <begin position="431"/>
        <end position="495"/>
    </location>
</feature>
<evidence type="ECO:0000313" key="6">
    <source>
        <dbReference type="EMBL" id="KAL0471556.1"/>
    </source>
</evidence>
<evidence type="ECO:0000259" key="5">
    <source>
        <dbReference type="PROSITE" id="PS50966"/>
    </source>
</evidence>
<evidence type="ECO:0000256" key="3">
    <source>
        <dbReference type="SAM" id="MobiDB-lite"/>
    </source>
</evidence>
<keyword evidence="7" id="KW-1185">Reference proteome</keyword>
<feature type="domain" description="SWIM-type" evidence="5">
    <location>
        <begin position="122"/>
        <end position="157"/>
    </location>
</feature>
<gene>
    <name evidence="6" type="ORF">QR685DRAFT_206929</name>
</gene>
<evidence type="ECO:0000256" key="1">
    <source>
        <dbReference type="PROSITE-ProRule" id="PRU00325"/>
    </source>
</evidence>
<dbReference type="Proteomes" id="UP001451303">
    <property type="component" value="Unassembled WGS sequence"/>
</dbReference>
<organism evidence="6 7">
    <name type="scientific">Neurospora intermedia</name>
    <dbReference type="NCBI Taxonomy" id="5142"/>
    <lineage>
        <taxon>Eukaryota</taxon>
        <taxon>Fungi</taxon>
        <taxon>Dikarya</taxon>
        <taxon>Ascomycota</taxon>
        <taxon>Pezizomycotina</taxon>
        <taxon>Sordariomycetes</taxon>
        <taxon>Sordariomycetidae</taxon>
        <taxon>Sordariales</taxon>
        <taxon>Sordariaceae</taxon>
        <taxon>Neurospora</taxon>
    </lineage>
</organism>
<dbReference type="PROSITE" id="PS50800">
    <property type="entry name" value="SAP"/>
    <property type="match status" value="1"/>
</dbReference>
<dbReference type="PANTHER" id="PTHR21540:SF0">
    <property type="entry name" value="PHD FAMILY PROTEIN"/>
    <property type="match status" value="1"/>
</dbReference>
<dbReference type="PROSITE" id="PS50966">
    <property type="entry name" value="ZF_SWIM"/>
    <property type="match status" value="1"/>
</dbReference>
<dbReference type="Pfam" id="PF02037">
    <property type="entry name" value="SAP"/>
    <property type="match status" value="1"/>
</dbReference>
<feature type="compositionally biased region" description="Low complexity" evidence="3">
    <location>
        <begin position="266"/>
        <end position="281"/>
    </location>
</feature>
<comment type="caution">
    <text evidence="6">The sequence shown here is derived from an EMBL/GenBank/DDBJ whole genome shotgun (WGS) entry which is preliminary data.</text>
</comment>
<dbReference type="EMBL" id="JAVLET010000003">
    <property type="protein sequence ID" value="KAL0471556.1"/>
    <property type="molecule type" value="Genomic_DNA"/>
</dbReference>
<reference evidence="6 7" key="1">
    <citation type="submission" date="2023-09" db="EMBL/GenBank/DDBJ databases">
        <title>Multi-omics analysis of a traditional fermented food reveals byproduct-associated fungal strains for waste-to-food upcycling.</title>
        <authorList>
            <consortium name="Lawrence Berkeley National Laboratory"/>
            <person name="Rekdal V.M."/>
            <person name="Villalobos-Escobedo J.M."/>
            <person name="Rodriguez-Valeron N."/>
            <person name="Garcia M.O."/>
            <person name="Vasquez D.P."/>
            <person name="Damayanti I."/>
            <person name="Sorensen P.M."/>
            <person name="Baidoo E.E."/>
            <person name="De Carvalho A.C."/>
            <person name="Riley R."/>
            <person name="Lipzen A."/>
            <person name="He G."/>
            <person name="Yan M."/>
            <person name="Haridas S."/>
            <person name="Daum C."/>
            <person name="Yoshinaga Y."/>
            <person name="Ng V."/>
            <person name="Grigoriev I.V."/>
            <person name="Munk R."/>
            <person name="Nuraida L."/>
            <person name="Wijaya C.H."/>
            <person name="Morales P.-C."/>
            <person name="Keasling J.D."/>
        </authorList>
    </citation>
    <scope>NUCLEOTIDE SEQUENCE [LARGE SCALE GENOMIC DNA]</scope>
    <source>
        <strain evidence="6 7">FGSC 2613</strain>
    </source>
</reference>
<dbReference type="SMART" id="SM00513">
    <property type="entry name" value="SAP"/>
    <property type="match status" value="1"/>
</dbReference>
<feature type="compositionally biased region" description="Acidic residues" evidence="3">
    <location>
        <begin position="475"/>
        <end position="484"/>
    </location>
</feature>
<dbReference type="InterPro" id="IPR036361">
    <property type="entry name" value="SAP_dom_sf"/>
</dbReference>
<feature type="coiled-coil region" evidence="2">
    <location>
        <begin position="516"/>
        <end position="578"/>
    </location>
</feature>
<keyword evidence="1" id="KW-0863">Zinc-finger</keyword>
<feature type="region of interest" description="Disordered" evidence="3">
    <location>
        <begin position="341"/>
        <end position="381"/>
    </location>
</feature>